<proteinExistence type="predicted"/>
<sequence>MPVEDGAEQDRWLRTLPDRTPREGEDTRTLAEAALDHLLRGFDPARRVALEECAAARDLSIGTRLLGSGDSLFGEVRGRWLLDSPGAVTPALHPWLRRLLLWRLAGRPDDWDAVHELLAEYFRSEGRPVQEMYHRLAVERIDEVTGYLVERFPAVPAAQWIAEFNTITAAPNRLGQAGGPLELLADLAPDEPPEAVTAASVIRELITVRWVWSDPLADPGMRLNDMIADGFNQLSRLRRNDIVALFNEAERYRHWRHPLTRAGEG</sequence>
<keyword evidence="2" id="KW-1185">Reference proteome</keyword>
<reference evidence="1 2" key="1">
    <citation type="journal article" date="2020" name="Int. J. Syst. Evol. Microbiol.">
        <title>Reclassification of Streptomyces castelarensis and Streptomyces sporoclivatus as later heterotypic synonyms of Streptomyces antimycoticus.</title>
        <authorList>
            <person name="Komaki H."/>
            <person name="Tamura T."/>
        </authorList>
    </citation>
    <scope>NUCLEOTIDE SEQUENCE [LARGE SCALE GENOMIC DNA]</scope>
    <source>
        <strain evidence="1 2">NBRC 13459</strain>
    </source>
</reference>
<gene>
    <name evidence="1" type="ORF">SVIO_096940</name>
</gene>
<evidence type="ECO:0000313" key="1">
    <source>
        <dbReference type="EMBL" id="GDY59071.1"/>
    </source>
</evidence>
<comment type="caution">
    <text evidence="1">The sequence shown here is derived from an EMBL/GenBank/DDBJ whole genome shotgun (WGS) entry which is preliminary data.</text>
</comment>
<dbReference type="Proteomes" id="UP000301309">
    <property type="component" value="Unassembled WGS sequence"/>
</dbReference>
<protein>
    <submittedName>
        <fullName evidence="1">Uncharacterized protein</fullName>
    </submittedName>
</protein>
<evidence type="ECO:0000313" key="2">
    <source>
        <dbReference type="Proteomes" id="UP000301309"/>
    </source>
</evidence>
<organism evidence="1 2">
    <name type="scientific">Streptomyces violaceusniger</name>
    <dbReference type="NCBI Taxonomy" id="68280"/>
    <lineage>
        <taxon>Bacteria</taxon>
        <taxon>Bacillati</taxon>
        <taxon>Actinomycetota</taxon>
        <taxon>Actinomycetes</taxon>
        <taxon>Kitasatosporales</taxon>
        <taxon>Streptomycetaceae</taxon>
        <taxon>Streptomyces</taxon>
        <taxon>Streptomyces violaceusniger group</taxon>
    </lineage>
</organism>
<name>A0A4D4LBW4_STRVO</name>
<dbReference type="EMBL" id="BJHW01000002">
    <property type="protein sequence ID" value="GDY59071.1"/>
    <property type="molecule type" value="Genomic_DNA"/>
</dbReference>
<dbReference type="AlphaFoldDB" id="A0A4D4LBW4"/>
<accession>A0A4D4LBW4</accession>